<comment type="similarity">
    <text evidence="1">Belongs to the protein kinase superfamily. TKL Ser/Thr protein kinase family.</text>
</comment>
<dbReference type="PANTHER" id="PTHR44329">
    <property type="entry name" value="SERINE/THREONINE-PROTEIN KINASE TNNI3K-RELATED"/>
    <property type="match status" value="1"/>
</dbReference>
<dbReference type="InterPro" id="IPR002110">
    <property type="entry name" value="Ankyrin_rpt"/>
</dbReference>
<dbReference type="Gene3D" id="1.10.510.10">
    <property type="entry name" value="Transferase(Phosphotransferase) domain 1"/>
    <property type="match status" value="1"/>
</dbReference>
<dbReference type="OrthoDB" id="3946338at2759"/>
<keyword evidence="6" id="KW-0040">ANK repeat</keyword>
<name>A0A6A7A8H1_9PLEO</name>
<dbReference type="GO" id="GO:0005524">
    <property type="term" value="F:ATP binding"/>
    <property type="evidence" value="ECO:0007669"/>
    <property type="project" value="UniProtKB-UniRule"/>
</dbReference>
<dbReference type="SUPFAM" id="SSF48403">
    <property type="entry name" value="Ankyrin repeat"/>
    <property type="match status" value="1"/>
</dbReference>
<evidence type="ECO:0000256" key="1">
    <source>
        <dbReference type="ARBA" id="ARBA00005843"/>
    </source>
</evidence>
<evidence type="ECO:0000256" key="4">
    <source>
        <dbReference type="ARBA" id="ARBA00022777"/>
    </source>
</evidence>
<dbReference type="InterPro" id="IPR000719">
    <property type="entry name" value="Prot_kinase_dom"/>
</dbReference>
<dbReference type="SUPFAM" id="SSF56112">
    <property type="entry name" value="Protein kinase-like (PK-like)"/>
    <property type="match status" value="1"/>
</dbReference>
<dbReference type="SMART" id="SM00220">
    <property type="entry name" value="S_TKc"/>
    <property type="match status" value="1"/>
</dbReference>
<feature type="binding site" evidence="7">
    <location>
        <position position="87"/>
    </location>
    <ligand>
        <name>ATP</name>
        <dbReference type="ChEBI" id="CHEBI:30616"/>
    </ligand>
</feature>
<gene>
    <name evidence="9" type="ORF">CC86DRAFT_172057</name>
</gene>
<evidence type="ECO:0000259" key="8">
    <source>
        <dbReference type="PROSITE" id="PS50011"/>
    </source>
</evidence>
<dbReference type="PROSITE" id="PS50011">
    <property type="entry name" value="PROTEIN_KINASE_DOM"/>
    <property type="match status" value="1"/>
</dbReference>
<keyword evidence="5 7" id="KW-0067">ATP-binding</keyword>
<proteinExistence type="inferred from homology"/>
<dbReference type="Gene3D" id="1.25.40.20">
    <property type="entry name" value="Ankyrin repeat-containing domain"/>
    <property type="match status" value="2"/>
</dbReference>
<dbReference type="InterPro" id="IPR036770">
    <property type="entry name" value="Ankyrin_rpt-contain_sf"/>
</dbReference>
<sequence>MASASTYSSWPVMTMTLESSSTSTPSPSPALDFLAAVATLDLVHYDATHLGLTDAKVRRIDERAIGQGGFAVVERGKTPENQPVAVKRIRTSTKDTTIDFGRQLHRICLELRILGHPPLKQHRNIVDVVGYCLSDSLGVGNPFLGLVMEYSSLGTLKDFLLGPGMALSDEVLVSFIDQVAAGLDVLHACSICHGDVKIQNVLVFANGESWTLKVSDFGESTVISSEDPAREVELSFGTPLLNAPEVRKAFNESNTLCSIEAAIRTDVFSFGLLIWEVMKRGSSYFDKTWCGTFQKTVDQHDMEEYLDTLPRNGLLSKVCDHLSTHFDDARLLENLVDALQRSLQDDPGQRSGMQDIRTCLNNSVERSDLAAMTAGVADYKLCSWSIRQSVFQLHVAALWNAVILEKSLPFEVQELIVAELRQLADSEASSMSARSHAAMCIAEFHCFGFGVLHDKQQVAAWVLKALNLGSTKALAWYPRICVANNIPTLVNERARSSFEFEETLSHLAPELYLSDRIRLQVQLAAQHMRTSVFKNEGSTKLQFALFDAWEIDELSPIHVAALLGQDDAVQSMLHPSTACLQSPLGFSAIHFACIGGNISTLRVLLDPVSARATNTHGVTPLHLCIFFSEPEVNQAVTLLFDEGAQPDATCSSAIYWEYHDIELNGTPLDWATSTRNRGLMKRLLPYAQDGRSLKIAITNYYSELVQDIIDHARQASDSVRSTLLEMGRRFGPIQKPFGHWIAHGSEHTSAVGKTLRVCQENSLCATSIDDYAPLFGLASGTPFADNLALIVYCAKSMPREDVKRADLHGQTILSHAISACMNAEIWRAPLEAILDLYSVNELETHQHYAYSFLQIAVTSESILGARLLLERGVNVNQRHWSGSTALSMCRHTNKQMLNLLKEFGADDKVQFGAGAGNMVSSGVNAGQAANSVLQRTLGDGPVTAYGEALHDTLNSVIDTTVHATEDSSWSQSLDEPDLHITLTQDEAKALRLKLEIITLDQLSDLKLMINDDQIDLIRRFDTQATWQQIDGLNLTVKVGQQALDNLFDEAMDELLGEDVTMRLLNLYGASIHAQPEKDEPSRNPEETKFDAIDPDRSHQFREAFFKLQLGTENALLCIDNINEAGMTLIQVATYWLHHDSVAALLEAGADASIPFKFGSDMLIYPLQIACVMGRLWSNDAIPQLAHVGKHSMKVARELMLWHRARSDGLFQGITELHLACRMLMLDEIDTLRSKGCSDHQKGHWPGKESPVLCHELAHPLSEDDFFLQFSAMEEARVKAAEGSEVVR</sequence>
<dbReference type="Pfam" id="PF00069">
    <property type="entry name" value="Pkinase"/>
    <property type="match status" value="1"/>
</dbReference>
<accession>A0A6A7A8H1</accession>
<feature type="domain" description="Protein kinase" evidence="8">
    <location>
        <begin position="59"/>
        <end position="364"/>
    </location>
</feature>
<evidence type="ECO:0000256" key="7">
    <source>
        <dbReference type="PROSITE-ProRule" id="PRU10141"/>
    </source>
</evidence>
<dbReference type="GO" id="GO:0004674">
    <property type="term" value="F:protein serine/threonine kinase activity"/>
    <property type="evidence" value="ECO:0007669"/>
    <property type="project" value="TreeGrafter"/>
</dbReference>
<dbReference type="Proteomes" id="UP000799424">
    <property type="component" value="Unassembled WGS sequence"/>
</dbReference>
<dbReference type="EMBL" id="MU006220">
    <property type="protein sequence ID" value="KAF2829600.1"/>
    <property type="molecule type" value="Genomic_DNA"/>
</dbReference>
<evidence type="ECO:0000256" key="5">
    <source>
        <dbReference type="ARBA" id="ARBA00022840"/>
    </source>
</evidence>
<evidence type="ECO:0000313" key="9">
    <source>
        <dbReference type="EMBL" id="KAF2829600.1"/>
    </source>
</evidence>
<dbReference type="SMART" id="SM00248">
    <property type="entry name" value="ANK"/>
    <property type="match status" value="6"/>
</dbReference>
<dbReference type="Pfam" id="PF12796">
    <property type="entry name" value="Ank_2"/>
    <property type="match status" value="1"/>
</dbReference>
<keyword evidence="2" id="KW-0808">Transferase</keyword>
<feature type="repeat" description="ANK" evidence="6">
    <location>
        <begin position="616"/>
        <end position="651"/>
    </location>
</feature>
<evidence type="ECO:0000256" key="2">
    <source>
        <dbReference type="ARBA" id="ARBA00022679"/>
    </source>
</evidence>
<evidence type="ECO:0000256" key="3">
    <source>
        <dbReference type="ARBA" id="ARBA00022741"/>
    </source>
</evidence>
<protein>
    <recommendedName>
        <fullName evidence="8">Protein kinase domain-containing protein</fullName>
    </recommendedName>
</protein>
<dbReference type="Gene3D" id="3.30.200.20">
    <property type="entry name" value="Phosphorylase Kinase, domain 1"/>
    <property type="match status" value="1"/>
</dbReference>
<organism evidence="9 10">
    <name type="scientific">Ophiobolus disseminans</name>
    <dbReference type="NCBI Taxonomy" id="1469910"/>
    <lineage>
        <taxon>Eukaryota</taxon>
        <taxon>Fungi</taxon>
        <taxon>Dikarya</taxon>
        <taxon>Ascomycota</taxon>
        <taxon>Pezizomycotina</taxon>
        <taxon>Dothideomycetes</taxon>
        <taxon>Pleosporomycetidae</taxon>
        <taxon>Pleosporales</taxon>
        <taxon>Pleosporineae</taxon>
        <taxon>Phaeosphaeriaceae</taxon>
        <taxon>Ophiobolus</taxon>
    </lineage>
</organism>
<dbReference type="PROSITE" id="PS50088">
    <property type="entry name" value="ANK_REPEAT"/>
    <property type="match status" value="1"/>
</dbReference>
<keyword evidence="4" id="KW-0418">Kinase</keyword>
<dbReference type="PROSITE" id="PS00108">
    <property type="entry name" value="PROTEIN_KINASE_ST"/>
    <property type="match status" value="1"/>
</dbReference>
<evidence type="ECO:0000313" key="10">
    <source>
        <dbReference type="Proteomes" id="UP000799424"/>
    </source>
</evidence>
<reference evidence="9" key="1">
    <citation type="journal article" date="2020" name="Stud. Mycol.">
        <title>101 Dothideomycetes genomes: a test case for predicting lifestyles and emergence of pathogens.</title>
        <authorList>
            <person name="Haridas S."/>
            <person name="Albert R."/>
            <person name="Binder M."/>
            <person name="Bloem J."/>
            <person name="Labutti K."/>
            <person name="Salamov A."/>
            <person name="Andreopoulos B."/>
            <person name="Baker S."/>
            <person name="Barry K."/>
            <person name="Bills G."/>
            <person name="Bluhm B."/>
            <person name="Cannon C."/>
            <person name="Castanera R."/>
            <person name="Culley D."/>
            <person name="Daum C."/>
            <person name="Ezra D."/>
            <person name="Gonzalez J."/>
            <person name="Henrissat B."/>
            <person name="Kuo A."/>
            <person name="Liang C."/>
            <person name="Lipzen A."/>
            <person name="Lutzoni F."/>
            <person name="Magnuson J."/>
            <person name="Mondo S."/>
            <person name="Nolan M."/>
            <person name="Ohm R."/>
            <person name="Pangilinan J."/>
            <person name="Park H.-J."/>
            <person name="Ramirez L."/>
            <person name="Alfaro M."/>
            <person name="Sun H."/>
            <person name="Tritt A."/>
            <person name="Yoshinaga Y."/>
            <person name="Zwiers L.-H."/>
            <person name="Turgeon B."/>
            <person name="Goodwin S."/>
            <person name="Spatafora J."/>
            <person name="Crous P."/>
            <person name="Grigoriev I."/>
        </authorList>
    </citation>
    <scope>NUCLEOTIDE SEQUENCE</scope>
    <source>
        <strain evidence="9">CBS 113818</strain>
    </source>
</reference>
<dbReference type="InterPro" id="IPR008271">
    <property type="entry name" value="Ser/Thr_kinase_AS"/>
</dbReference>
<dbReference type="InterPro" id="IPR017441">
    <property type="entry name" value="Protein_kinase_ATP_BS"/>
</dbReference>
<keyword evidence="10" id="KW-1185">Reference proteome</keyword>
<dbReference type="InterPro" id="IPR051681">
    <property type="entry name" value="Ser/Thr_Kinases-Pseudokinases"/>
</dbReference>
<dbReference type="PANTHER" id="PTHR44329:SF288">
    <property type="entry name" value="MITOGEN-ACTIVATED PROTEIN KINASE KINASE KINASE 20"/>
    <property type="match status" value="1"/>
</dbReference>
<dbReference type="PROSITE" id="PS00107">
    <property type="entry name" value="PROTEIN_KINASE_ATP"/>
    <property type="match status" value="1"/>
</dbReference>
<dbReference type="InterPro" id="IPR011009">
    <property type="entry name" value="Kinase-like_dom_sf"/>
</dbReference>
<keyword evidence="3 7" id="KW-0547">Nucleotide-binding</keyword>
<evidence type="ECO:0000256" key="6">
    <source>
        <dbReference type="PROSITE-ProRule" id="PRU00023"/>
    </source>
</evidence>